<feature type="signal peptide" evidence="1">
    <location>
        <begin position="1"/>
        <end position="22"/>
    </location>
</feature>
<gene>
    <name evidence="2" type="ORF">VW23_014850</name>
</gene>
<name>A0A1E5XT26_9HYPH</name>
<dbReference type="EMBL" id="LAJE02000130">
    <property type="protein sequence ID" value="OEO31739.1"/>
    <property type="molecule type" value="Genomic_DNA"/>
</dbReference>
<sequence>MKTQTLAAALACLCVLSAPALALDIGVGVSLGGSASSSGESGLSLGVATDINATASLGLDDLRTEDSTAGSLTANGSAAASLTADDELGVVISLIERSHWTETSLASLTDIDATTYDVSGWINAENATAFDLALSGNADEIDDLQLALASNVALDAWLEANNTSAEEVIAIGVAADGSLAVFTN</sequence>
<dbReference type="AlphaFoldDB" id="A0A1E5XT26"/>
<evidence type="ECO:0000256" key="1">
    <source>
        <dbReference type="SAM" id="SignalP"/>
    </source>
</evidence>
<keyword evidence="3" id="KW-1185">Reference proteome</keyword>
<organism evidence="2 3">
    <name type="scientific">Devosia insulae DS-56</name>
    <dbReference type="NCBI Taxonomy" id="1116389"/>
    <lineage>
        <taxon>Bacteria</taxon>
        <taxon>Pseudomonadati</taxon>
        <taxon>Pseudomonadota</taxon>
        <taxon>Alphaproteobacteria</taxon>
        <taxon>Hyphomicrobiales</taxon>
        <taxon>Devosiaceae</taxon>
        <taxon>Devosia</taxon>
    </lineage>
</organism>
<proteinExistence type="predicted"/>
<evidence type="ECO:0000313" key="2">
    <source>
        <dbReference type="EMBL" id="OEO31739.1"/>
    </source>
</evidence>
<dbReference type="OrthoDB" id="7950667at2"/>
<comment type="caution">
    <text evidence="2">The sequence shown here is derived from an EMBL/GenBank/DDBJ whole genome shotgun (WGS) entry which is preliminary data.</text>
</comment>
<evidence type="ECO:0000313" key="3">
    <source>
        <dbReference type="Proteomes" id="UP000095463"/>
    </source>
</evidence>
<feature type="chain" id="PRO_5009190492" evidence="1">
    <location>
        <begin position="23"/>
        <end position="184"/>
    </location>
</feature>
<keyword evidence="1" id="KW-0732">Signal</keyword>
<dbReference type="RefSeq" id="WP_069909087.1">
    <property type="nucleotide sequence ID" value="NZ_LAJE02000130.1"/>
</dbReference>
<accession>A0A1E5XT26</accession>
<reference evidence="2 3" key="1">
    <citation type="journal article" date="2015" name="Genome Announc.">
        <title>Genome Assemblies of Three Soil-Associated Devosia species: D. insulae, D. limi, and D. soli.</title>
        <authorList>
            <person name="Hassan Y.I."/>
            <person name="Lepp D."/>
            <person name="Zhou T."/>
        </authorList>
    </citation>
    <scope>NUCLEOTIDE SEQUENCE [LARGE SCALE GENOMIC DNA]</scope>
    <source>
        <strain evidence="2 3">DS-56</strain>
    </source>
</reference>
<dbReference type="Proteomes" id="UP000095463">
    <property type="component" value="Unassembled WGS sequence"/>
</dbReference>
<protein>
    <submittedName>
        <fullName evidence="2">Uncharacterized protein</fullName>
    </submittedName>
</protein>